<accession>A0AAD5VSM8</accession>
<proteinExistence type="predicted"/>
<keyword evidence="5" id="KW-1185">Reference proteome</keyword>
<keyword evidence="1" id="KW-0812">Transmembrane</keyword>
<feature type="transmembrane region" description="Helical" evidence="1">
    <location>
        <begin position="42"/>
        <end position="63"/>
    </location>
</feature>
<organism evidence="4 5">
    <name type="scientific">Leucocoprinus birnbaumii</name>
    <dbReference type="NCBI Taxonomy" id="56174"/>
    <lineage>
        <taxon>Eukaryota</taxon>
        <taxon>Fungi</taxon>
        <taxon>Dikarya</taxon>
        <taxon>Basidiomycota</taxon>
        <taxon>Agaricomycotina</taxon>
        <taxon>Agaricomycetes</taxon>
        <taxon>Agaricomycetidae</taxon>
        <taxon>Agaricales</taxon>
        <taxon>Agaricineae</taxon>
        <taxon>Agaricaceae</taxon>
        <taxon>Leucocoprinus</taxon>
    </lineage>
</organism>
<comment type="caution">
    <text evidence="4">The sequence shown here is derived from an EMBL/GenBank/DDBJ whole genome shotgun (WGS) entry which is preliminary data.</text>
</comment>
<evidence type="ECO:0000313" key="4">
    <source>
        <dbReference type="EMBL" id="KAJ3566639.1"/>
    </source>
</evidence>
<keyword evidence="1" id="KW-1133">Transmembrane helix</keyword>
<feature type="transmembrane region" description="Helical" evidence="1">
    <location>
        <begin position="197"/>
        <end position="217"/>
    </location>
</feature>
<keyword evidence="1" id="KW-0472">Membrane</keyword>
<feature type="chain" id="PRO_5041985642" description="DUF6533 domain-containing protein" evidence="2">
    <location>
        <begin position="23"/>
        <end position="279"/>
    </location>
</feature>
<feature type="signal peptide" evidence="2">
    <location>
        <begin position="1"/>
        <end position="22"/>
    </location>
</feature>
<dbReference type="EMBL" id="JANIEX010000471">
    <property type="protein sequence ID" value="KAJ3566639.1"/>
    <property type="molecule type" value="Genomic_DNA"/>
</dbReference>
<keyword evidence="2" id="KW-0732">Signal</keyword>
<evidence type="ECO:0000256" key="1">
    <source>
        <dbReference type="SAM" id="Phobius"/>
    </source>
</evidence>
<feature type="transmembrane region" description="Helical" evidence="1">
    <location>
        <begin position="84"/>
        <end position="106"/>
    </location>
</feature>
<gene>
    <name evidence="4" type="ORF">NP233_g6874</name>
</gene>
<protein>
    <recommendedName>
        <fullName evidence="3">DUF6533 domain-containing protein</fullName>
    </recommendedName>
</protein>
<feature type="transmembrane region" description="Helical" evidence="1">
    <location>
        <begin position="226"/>
        <end position="244"/>
    </location>
</feature>
<feature type="transmembrane region" description="Helical" evidence="1">
    <location>
        <begin position="112"/>
        <end position="132"/>
    </location>
</feature>
<dbReference type="Pfam" id="PF20151">
    <property type="entry name" value="DUF6533"/>
    <property type="match status" value="1"/>
</dbReference>
<evidence type="ECO:0000259" key="3">
    <source>
        <dbReference type="Pfam" id="PF20151"/>
    </source>
</evidence>
<dbReference type="Proteomes" id="UP001213000">
    <property type="component" value="Unassembled WGS sequence"/>
</dbReference>
<dbReference type="AlphaFoldDB" id="A0AAD5VSM8"/>
<name>A0AAD5VSM8_9AGAR</name>
<feature type="transmembrane region" description="Helical" evidence="1">
    <location>
        <begin position="152"/>
        <end position="177"/>
    </location>
</feature>
<reference evidence="4" key="1">
    <citation type="submission" date="2022-07" db="EMBL/GenBank/DDBJ databases">
        <title>Genome Sequence of Leucocoprinus birnbaumii.</title>
        <authorList>
            <person name="Buettner E."/>
        </authorList>
    </citation>
    <scope>NUCLEOTIDE SEQUENCE</scope>
    <source>
        <strain evidence="4">VT141</strain>
    </source>
</reference>
<evidence type="ECO:0000256" key="2">
    <source>
        <dbReference type="SAM" id="SignalP"/>
    </source>
</evidence>
<dbReference type="InterPro" id="IPR045340">
    <property type="entry name" value="DUF6533"/>
</dbReference>
<feature type="domain" description="DUF6533" evidence="3">
    <location>
        <begin position="14"/>
        <end position="53"/>
    </location>
</feature>
<evidence type="ECO:0000313" key="5">
    <source>
        <dbReference type="Proteomes" id="UP001213000"/>
    </source>
</evidence>
<sequence>MLALIPSSCLGLFLSLWETVIAFPEETHLIWARLRSLSFVKFLYIVSRYLGLVVHALNIAFAWKVDSLSAIPAFMCRRWLAYQIITTFIFLNAINIVLMIRVYAFYRRNWRMGAFLSAFFIARFTSATVTAAMNVPFVKFDEECGFHMPRPVVFFFLISEMIYQSFILVLTFAQQVLGSKDLPRVPTPVVSLFYRDGVISYAAIFAGLISALIYAWIGPRKNSEPFVFPVFISILTTSTCRIILNMHQLAERDNIAQAFELTATVEIDDDNRAEPDPPA</sequence>